<evidence type="ECO:0000256" key="1">
    <source>
        <dbReference type="ARBA" id="ARBA00004123"/>
    </source>
</evidence>
<dbReference type="EMBL" id="QZWG01000002">
    <property type="protein sequence ID" value="RZC25267.1"/>
    <property type="molecule type" value="Genomic_DNA"/>
</dbReference>
<dbReference type="Proteomes" id="UP000053555">
    <property type="component" value="Unassembled WGS sequence"/>
</dbReference>
<comment type="subcellular location">
    <subcellularLocation>
        <location evidence="1">Nucleus</location>
    </subcellularLocation>
</comment>
<dbReference type="PROSITE" id="PS50157">
    <property type="entry name" value="ZINC_FINGER_C2H2_2"/>
    <property type="match status" value="1"/>
</dbReference>
<proteinExistence type="predicted"/>
<keyword evidence="2" id="KW-0479">Metal-binding</keyword>
<dbReference type="AlphaFoldDB" id="A0A0B2PZ59"/>
<evidence type="ECO:0000259" key="7">
    <source>
        <dbReference type="PROSITE" id="PS50157"/>
    </source>
</evidence>
<dbReference type="Gene3D" id="3.30.160.60">
    <property type="entry name" value="Classic Zinc Finger"/>
    <property type="match status" value="1"/>
</dbReference>
<keyword evidence="5" id="KW-0539">Nucleus</keyword>
<evidence type="ECO:0000256" key="6">
    <source>
        <dbReference type="PROSITE-ProRule" id="PRU00042"/>
    </source>
</evidence>
<dbReference type="PANTHER" id="PTHR47287">
    <property type="entry name" value="C2H2 AND C2HC ZINC FINGERS SUPERFAMILY PROTEIN"/>
    <property type="match status" value="1"/>
</dbReference>
<dbReference type="Gramene" id="XM_028331183.1">
    <property type="protein sequence ID" value="XP_028186984.1"/>
    <property type="gene ID" value="LOC114373668"/>
</dbReference>
<feature type="domain" description="C2H2-type" evidence="7">
    <location>
        <begin position="85"/>
        <end position="112"/>
    </location>
</feature>
<dbReference type="InterPro" id="IPR036236">
    <property type="entry name" value="Znf_C2H2_sf"/>
</dbReference>
<evidence type="ECO:0000313" key="8">
    <source>
        <dbReference type="EMBL" id="KHN14606.1"/>
    </source>
</evidence>
<dbReference type="Pfam" id="PF13912">
    <property type="entry name" value="zf-C2H2_6"/>
    <property type="match status" value="1"/>
</dbReference>
<evidence type="ECO:0000313" key="9">
    <source>
        <dbReference type="EMBL" id="RZC25267.1"/>
    </source>
</evidence>
<dbReference type="InterPro" id="IPR044246">
    <property type="entry name" value="ZFP3-like"/>
</dbReference>
<organism evidence="8">
    <name type="scientific">Glycine soja</name>
    <name type="common">Wild soybean</name>
    <dbReference type="NCBI Taxonomy" id="3848"/>
    <lineage>
        <taxon>Eukaryota</taxon>
        <taxon>Viridiplantae</taxon>
        <taxon>Streptophyta</taxon>
        <taxon>Embryophyta</taxon>
        <taxon>Tracheophyta</taxon>
        <taxon>Spermatophyta</taxon>
        <taxon>Magnoliopsida</taxon>
        <taxon>eudicotyledons</taxon>
        <taxon>Gunneridae</taxon>
        <taxon>Pentapetalae</taxon>
        <taxon>rosids</taxon>
        <taxon>fabids</taxon>
        <taxon>Fabales</taxon>
        <taxon>Fabaceae</taxon>
        <taxon>Papilionoideae</taxon>
        <taxon>50 kb inversion clade</taxon>
        <taxon>NPAAA clade</taxon>
        <taxon>indigoferoid/millettioid clade</taxon>
        <taxon>Phaseoleae</taxon>
        <taxon>Glycine</taxon>
        <taxon>Glycine subgen. Soja</taxon>
    </lineage>
</organism>
<dbReference type="GO" id="GO:0005634">
    <property type="term" value="C:nucleus"/>
    <property type="evidence" value="ECO:0007669"/>
    <property type="project" value="UniProtKB-SubCell"/>
</dbReference>
<evidence type="ECO:0000256" key="2">
    <source>
        <dbReference type="ARBA" id="ARBA00022723"/>
    </source>
</evidence>
<evidence type="ECO:0000256" key="4">
    <source>
        <dbReference type="ARBA" id="ARBA00022833"/>
    </source>
</evidence>
<accession>A0A0B2PZ59</accession>
<keyword evidence="10" id="KW-1185">Reference proteome</keyword>
<evidence type="ECO:0000256" key="5">
    <source>
        <dbReference type="ARBA" id="ARBA00023242"/>
    </source>
</evidence>
<evidence type="ECO:0000313" key="10">
    <source>
        <dbReference type="Proteomes" id="UP000289340"/>
    </source>
</evidence>
<protein>
    <submittedName>
        <fullName evidence="8">Zinc finger protein 3</fullName>
    </submittedName>
</protein>
<evidence type="ECO:0000256" key="3">
    <source>
        <dbReference type="ARBA" id="ARBA00022771"/>
    </source>
</evidence>
<dbReference type="SUPFAM" id="SSF57667">
    <property type="entry name" value="beta-beta-alpha zinc fingers"/>
    <property type="match status" value="1"/>
</dbReference>
<dbReference type="EMBL" id="KN661599">
    <property type="protein sequence ID" value="KHN14606.1"/>
    <property type="molecule type" value="Genomic_DNA"/>
</dbReference>
<dbReference type="InterPro" id="IPR013087">
    <property type="entry name" value="Znf_C2H2_type"/>
</dbReference>
<sequence>MSDELLVGGVESRKLKRKIEEASSTDVIDSEFVLSLSLGNNKMVGESSSNFLCKSLKSHQESPGFASKLVENINNHVIMPKQRQFSCKFCDKKFSSSQALGGHQNAHKRERVISRMDKDMETFGLGAHMCSYSSIPHHHPFHGPTPLYYGANMHPMAHMSAMPWPNFVLDFGNQGLRTTSISGKRFGMANPWGIAAETPPNVHRRDVGFNVEHNQVPSLDIAHRAAMARSGLSGLLGNQYTRNQ</sequence>
<gene>
    <name evidence="9" type="ORF">D0Y65_004102</name>
    <name evidence="8" type="ORF">glysoja_046038</name>
</gene>
<dbReference type="Proteomes" id="UP000289340">
    <property type="component" value="Chromosome 2"/>
</dbReference>
<dbReference type="GO" id="GO:0008270">
    <property type="term" value="F:zinc ion binding"/>
    <property type="evidence" value="ECO:0007669"/>
    <property type="project" value="UniProtKB-KW"/>
</dbReference>
<reference evidence="8" key="1">
    <citation type="submission" date="2014-07" db="EMBL/GenBank/DDBJ databases">
        <title>Identification of a novel salt tolerance gene in wild soybean by whole-genome sequencing.</title>
        <authorList>
            <person name="Lam H.-M."/>
            <person name="Qi X."/>
            <person name="Li M.-W."/>
            <person name="Liu X."/>
            <person name="Xie M."/>
            <person name="Ni M."/>
            <person name="Xu X."/>
        </authorList>
    </citation>
    <scope>NUCLEOTIDE SEQUENCE [LARGE SCALE GENOMIC DNA]</scope>
    <source>
        <tissue evidence="8">Root</tissue>
    </source>
</reference>
<keyword evidence="4" id="KW-0862">Zinc</keyword>
<name>A0A0B2PZ59_GLYSO</name>
<keyword evidence="3 6" id="KW-0863">Zinc-finger</keyword>
<reference evidence="9 10" key="2">
    <citation type="submission" date="2018-09" db="EMBL/GenBank/DDBJ databases">
        <title>A high-quality reference genome of wild soybean provides a powerful tool to mine soybean genomes.</title>
        <authorList>
            <person name="Xie M."/>
            <person name="Chung C.Y.L."/>
            <person name="Li M.-W."/>
            <person name="Wong F.-L."/>
            <person name="Chan T.-F."/>
            <person name="Lam H.-M."/>
        </authorList>
    </citation>
    <scope>NUCLEOTIDE SEQUENCE [LARGE SCALE GENOMIC DNA]</scope>
    <source>
        <strain evidence="10">cv. W05</strain>
        <tissue evidence="9">Hypocotyl of etiolated seedlings</tissue>
    </source>
</reference>
<dbReference type="PANTHER" id="PTHR47287:SF15">
    <property type="entry name" value="ZINC FINGER PROTEIN 3-LIKE"/>
    <property type="match status" value="1"/>
</dbReference>
<dbReference type="PROSITE" id="PS00028">
    <property type="entry name" value="ZINC_FINGER_C2H2_1"/>
    <property type="match status" value="1"/>
</dbReference>
<dbReference type="GO" id="GO:0009788">
    <property type="term" value="P:negative regulation of abscisic acid-activated signaling pathway"/>
    <property type="evidence" value="ECO:0007669"/>
    <property type="project" value="InterPro"/>
</dbReference>